<dbReference type="Pfam" id="PF11716">
    <property type="entry name" value="MDMPI_N"/>
    <property type="match status" value="1"/>
</dbReference>
<dbReference type="NCBIfam" id="TIGR03086">
    <property type="entry name" value="TIGR03086 family metal-binding protein"/>
    <property type="match status" value="1"/>
</dbReference>
<dbReference type="InterPro" id="IPR017520">
    <property type="entry name" value="CHP03086"/>
</dbReference>
<evidence type="ECO:0000313" key="2">
    <source>
        <dbReference type="EMBL" id="MBM6399355.1"/>
    </source>
</evidence>
<evidence type="ECO:0000313" key="3">
    <source>
        <dbReference type="Proteomes" id="UP001430172"/>
    </source>
</evidence>
<reference evidence="2" key="1">
    <citation type="submission" date="2021-02" db="EMBL/GenBank/DDBJ databases">
        <title>Phycicoccus sp. MQZ13P-5T, whole genome shotgun sequence.</title>
        <authorList>
            <person name="Tuo L."/>
        </authorList>
    </citation>
    <scope>NUCLEOTIDE SEQUENCE</scope>
    <source>
        <strain evidence="2">MQZ13P-5</strain>
    </source>
</reference>
<keyword evidence="3" id="KW-1185">Reference proteome</keyword>
<feature type="domain" description="Mycothiol-dependent maleylpyruvate isomerase metal-binding" evidence="1">
    <location>
        <begin position="4"/>
        <end position="127"/>
    </location>
</feature>
<sequence>MIDLRPATDRVSDLLDGVREEHLGAPTPMGPDVTGLVHHLLGLTVAFRDAAGKVEGPTTGTPPAPVVGQLPDGWREELRTRLAELGEAWADPTAWTGMTRAGGVDLPGGVCGLVALDEVLLHGWDLAAATGQGYRPSGEESAAVLPIVTPPEDPEQAAAEREGLFGAALPVPEGATEFERVLALAGRDPGWTPPA</sequence>
<dbReference type="RefSeq" id="WP_204129847.1">
    <property type="nucleotide sequence ID" value="NZ_JAFDVD010000004.1"/>
</dbReference>
<dbReference type="EMBL" id="JAFDVD010000004">
    <property type="protein sequence ID" value="MBM6399355.1"/>
    <property type="molecule type" value="Genomic_DNA"/>
</dbReference>
<gene>
    <name evidence="2" type="ORF">JQN70_03045</name>
</gene>
<dbReference type="Proteomes" id="UP001430172">
    <property type="component" value="Unassembled WGS sequence"/>
</dbReference>
<name>A0ABS2CHU5_9MICO</name>
<dbReference type="Gene3D" id="1.20.120.450">
    <property type="entry name" value="dinb family like domain"/>
    <property type="match status" value="1"/>
</dbReference>
<dbReference type="SUPFAM" id="SSF109854">
    <property type="entry name" value="DinB/YfiT-like putative metalloenzymes"/>
    <property type="match status" value="1"/>
</dbReference>
<dbReference type="InterPro" id="IPR024344">
    <property type="entry name" value="MDMPI_metal-binding"/>
</dbReference>
<accession>A0ABS2CHU5</accession>
<organism evidence="2 3">
    <name type="scientific">Phycicoccus sonneratiae</name>
    <dbReference type="NCBI Taxonomy" id="2807628"/>
    <lineage>
        <taxon>Bacteria</taxon>
        <taxon>Bacillati</taxon>
        <taxon>Actinomycetota</taxon>
        <taxon>Actinomycetes</taxon>
        <taxon>Micrococcales</taxon>
        <taxon>Intrasporangiaceae</taxon>
        <taxon>Phycicoccus</taxon>
    </lineage>
</organism>
<proteinExistence type="predicted"/>
<evidence type="ECO:0000259" key="1">
    <source>
        <dbReference type="Pfam" id="PF11716"/>
    </source>
</evidence>
<dbReference type="InterPro" id="IPR034660">
    <property type="entry name" value="DinB/YfiT-like"/>
</dbReference>
<protein>
    <submittedName>
        <fullName evidence="2">TIGR03086 family protein</fullName>
    </submittedName>
</protein>
<comment type="caution">
    <text evidence="2">The sequence shown here is derived from an EMBL/GenBank/DDBJ whole genome shotgun (WGS) entry which is preliminary data.</text>
</comment>